<feature type="binding site" evidence="7">
    <location>
        <begin position="871"/>
        <end position="875"/>
    </location>
    <ligand>
        <name>ATP</name>
        <dbReference type="ChEBI" id="CHEBI:30616"/>
    </ligand>
</feature>
<feature type="binding site" evidence="7">
    <location>
        <position position="1698"/>
    </location>
    <ligand>
        <name>ATP</name>
        <dbReference type="ChEBI" id="CHEBI:30616"/>
    </ligand>
</feature>
<feature type="domain" description="Phosphagen kinase C-terminal" evidence="10">
    <location>
        <begin position="1228"/>
        <end position="1466"/>
    </location>
</feature>
<evidence type="ECO:0000256" key="4">
    <source>
        <dbReference type="ARBA" id="ARBA00022777"/>
    </source>
</evidence>
<keyword evidence="3 7" id="KW-0547">Nucleotide-binding</keyword>
<feature type="binding site" evidence="7">
    <location>
        <begin position="1749"/>
        <end position="1753"/>
    </location>
    <ligand>
        <name>ATP</name>
        <dbReference type="ChEBI" id="CHEBI:30616"/>
    </ligand>
</feature>
<proteinExistence type="inferred from homology"/>
<dbReference type="InterPro" id="IPR014746">
    <property type="entry name" value="Gln_synth/guanido_kin_cat_dom"/>
</dbReference>
<evidence type="ECO:0000313" key="11">
    <source>
        <dbReference type="Proteomes" id="UP000095280"/>
    </source>
</evidence>
<feature type="binding site" evidence="7">
    <location>
        <begin position="151"/>
        <end position="155"/>
    </location>
    <ligand>
        <name>ATP</name>
        <dbReference type="ChEBI" id="CHEBI:30616"/>
    </ligand>
</feature>
<dbReference type="GO" id="GO:0005615">
    <property type="term" value="C:extracellular space"/>
    <property type="evidence" value="ECO:0007669"/>
    <property type="project" value="TreeGrafter"/>
</dbReference>
<dbReference type="GO" id="GO:0004111">
    <property type="term" value="F:creatine kinase activity"/>
    <property type="evidence" value="ECO:0007669"/>
    <property type="project" value="InterPro"/>
</dbReference>
<accession>A0A1I8ILA6</accession>
<evidence type="ECO:0000259" key="9">
    <source>
        <dbReference type="PROSITE" id="PS51509"/>
    </source>
</evidence>
<feature type="binding site" evidence="7">
    <location>
        <position position="1338"/>
    </location>
    <ligand>
        <name>ATP</name>
        <dbReference type="ChEBI" id="CHEBI:30616"/>
    </ligand>
</feature>
<feature type="domain" description="Phosphagen kinase N-terminal" evidence="9">
    <location>
        <begin position="397"/>
        <end position="480"/>
    </location>
</feature>
<organism evidence="11 12">
    <name type="scientific">Macrostomum lignano</name>
    <dbReference type="NCBI Taxonomy" id="282301"/>
    <lineage>
        <taxon>Eukaryota</taxon>
        <taxon>Metazoa</taxon>
        <taxon>Spiralia</taxon>
        <taxon>Lophotrochozoa</taxon>
        <taxon>Platyhelminthes</taxon>
        <taxon>Rhabditophora</taxon>
        <taxon>Macrostomorpha</taxon>
        <taxon>Macrostomida</taxon>
        <taxon>Macrostomidae</taxon>
        <taxon>Macrostomum</taxon>
    </lineage>
</organism>
<protein>
    <submittedName>
        <fullName evidence="12">Arginine kinase</fullName>
    </submittedName>
</protein>
<feature type="binding site" evidence="7">
    <location>
        <begin position="339"/>
        <end position="344"/>
    </location>
    <ligand>
        <name>ATP</name>
        <dbReference type="ChEBI" id="CHEBI:30616"/>
    </ligand>
</feature>
<sequence length="2187" mass="245233">MGLTEFDAVSKMNHGIAELIRMEKALEQGVDPEVVSYIEAGYQKLQSDATCHSLLKKHLTKEVVDKLKNMSTLSFGSTLKDVIQSGVENPDSGVGVYAPDAEAYTVFADLFDPIIEEYHGGFKRTDRHPPCTLGDPNQFGDVDPEGKYVVSTRIRCGRSVKQFPFNPNMTEEHYKQLEELVSGTLKDMSGELKGTYYPLTGMTKEVQQQLIDDHFLFKEGDRFLQKANACRYWPTGRGIYHNDSKTFLVWVGEEDHMRIISMQKGGCIREVYGRLVNAVNEIEKRMAFSHDERLGFLTFCPTNLGTTIRASVHIKLPKLAAGGQEALQRVADRFQLQVRGSAGEHSEAVGGLYDISNKERMGLTEFDAVSKMNHGIAELIRMEKALEQGVDPEVVSYIEAGYQKLQSDATCHSLLKKHLTKEVVDKLKNMSTPSFGSTLKDVIQSGVENPDSGVGVYAPDAEAYTVFADLFDPIIEEYHGGFKRTDRHPPCTLGDPNQFGDVDPEGKYVVSTRIRCGRSVKQFPFNPNMTEEHYKQLEELVSGTLKDMSGELKGTYYPLTGMTKEVQQQLIDDHFLFKEGDRFLQKANACRYWPTGRGIYHNDSKTFLVWVGEEDHMRIISMQKGGCIREVYGRLVNAVNEIEKRMAFSHDERLGFLTFCPTNLGTTIRASVHIKLPKLAAGGQEALQRVADRFQLQVRGSAGEHSEAVGGLYDISNKERMGLTEFDAVSKMNHGIAELIRMEKALEQGVDPEVVSYIEAGYQKLQSDATCHSLLKKHLTKEVVDKLKNMSTPSFGSTLKDVIQSGVENPDSGVGVYAPDAEAYTVFADLFDPIIEEYHGGFKRTDRHPPCTLGDPNQFGDVDPEGKYVVSTRIRCGRSVKQFPFNPNMTEEHYKQLEELVSGTLKDMSGELKGTYYPLTGMTKEVQQQLIDDHFLFKEGDRFLQKANACRYWPTGRGIYHNDSKTFLVWVGEEDHMRIISMQKGGCIREVYGRLVNAVNEIEKRMAFSHDERLGFLTFCPTNLGTTIRASVHIKLPKLAAGGQEALQRVADRFQLQVRGSAGEHSEAVGGLYDISNKERMGLTEFDAVSKMNHGIAELIRMEKALEQGVDPEVVSYIEAGYQKLQSDATCHSLLKKHLTKEVVDKLKNMSTPSFGSTLKDVIQSGVENPDSGVGVYAPDAEAYTVFADLFDPIIEEYHGGFKRTDRHPPCTLGDPNQFGDVDPEGKYVVSTRIRCGRSVKQFPFNPNMTEEHYKQLEELVSGTLKDMSGELKGTYYPLTGMTKEVQQQLIDDHFLFKEGDRFLQKANACRYWPTGRGIYHNDSKTFLVWVGEEDHMRIISMQKGGCIREVYGRLVNAVNEIEKRMAFSHDERLGFLTFCPTNLGTTIRASVHIKLPKLAAGGQEALQRVADRFQLQVRGSAGEHSEAVGGLYDISNKERMGLTEFDAVSKMNHGIAELIRMEKALEQGVDPEVVSYIEAGYQKLQSDATCHSLLKKHLTKEVVDKLKNMSTPSFGSTLKDVIQSGVENPDSGVGVYAPDAEAYTVFADLFDPIIEEYHGGFKRTDRHPPCTLGDPNQFGDVDPEGKYVVSTRIRCGRSVKQFPFNPNMTEEHYKQLEELVSGTLKDMSGELKGTYYPLTGMTKEVQQQLIDDHFLFKEGDRFLQKANACRYWPTGRGIYHNDSKTFLVWVGEEDHMRIISMQKGGCIREVYGRLVNAVNEIEKRMAFSHDERLGFLTFCPTNLGTTIRASVHIKLPKLAAGGQEALQRVADRFQLQVRGSAGEHSEAVGGLYDISNKERMGLTEFDAVSKMNHGIAELIRMEKALEQGVDPEVVSYIEAGYQKLQSDATCHSLLKKHLTKEVVDKLKNMSTPSFGSTLKDVIQSGVENPDSGVGVYAPDAEAYTVFADLFDPIIEEYHGGFKRTDRHPPCTLGDPNQFGDVDPEGKYVVSTRIRCGRSVKQFPFNPNMTEEHYKQLEELVSGTLKDMSGELKGTYYPLTGMTKEVQQQLIDDHFLFKEGDRFLQKANACRYWPTGRGIYHNDSKTFLVWVGEEDHMRIISMQKGGCIREVYGRLVNAVNEIEKRMAFSHDERLGFLTFCPTNLGTTIRASVHIKLPKLAAGGQEALQRVADRFQLQVRGSAGEHSEAVGGLYDISNKERMGLTEFDAVSKMNHGIAELIKMEKELE</sequence>
<feature type="binding site" evidence="7">
    <location>
        <position position="574"/>
    </location>
    <ligand>
        <name>ATP</name>
        <dbReference type="ChEBI" id="CHEBI:30616"/>
    </ligand>
</feature>
<feature type="binding site" evidence="7">
    <location>
        <begin position="1059"/>
        <end position="1064"/>
    </location>
    <ligand>
        <name>ATP</name>
        <dbReference type="ChEBI" id="CHEBI:30616"/>
    </ligand>
</feature>
<dbReference type="InterPro" id="IPR022413">
    <property type="entry name" value="ATP-guanido_PTrfase_N"/>
</dbReference>
<dbReference type="GO" id="GO:0005524">
    <property type="term" value="F:ATP binding"/>
    <property type="evidence" value="ECO:0007669"/>
    <property type="project" value="UniProtKB-UniRule"/>
</dbReference>
<feature type="binding site" evidence="7">
    <location>
        <begin position="1591"/>
        <end position="1595"/>
    </location>
    <ligand>
        <name>ATP</name>
        <dbReference type="ChEBI" id="CHEBI:30616"/>
    </ligand>
</feature>
<evidence type="ECO:0000256" key="6">
    <source>
        <dbReference type="PROSITE-ProRule" id="PRU00842"/>
    </source>
</evidence>
<dbReference type="FunFam" id="1.10.135.10:FF:000003">
    <property type="entry name" value="Three-domain arginine kinase"/>
    <property type="match status" value="6"/>
</dbReference>
<evidence type="ECO:0000256" key="3">
    <source>
        <dbReference type="ARBA" id="ARBA00022741"/>
    </source>
</evidence>
<feature type="binding site" evidence="7">
    <location>
        <begin position="1419"/>
        <end position="1424"/>
    </location>
    <ligand>
        <name>ATP</name>
        <dbReference type="ChEBI" id="CHEBI:30616"/>
    </ligand>
</feature>
<feature type="domain" description="Phosphagen kinase C-terminal" evidence="10">
    <location>
        <begin position="1"/>
        <end position="26"/>
    </location>
</feature>
<keyword evidence="11" id="KW-1185">Reference proteome</keyword>
<feature type="domain" description="Phosphagen kinase N-terminal" evidence="9">
    <location>
        <begin position="1117"/>
        <end position="1200"/>
    </location>
</feature>
<feature type="binding site" evidence="7">
    <location>
        <begin position="1951"/>
        <end position="1955"/>
    </location>
    <ligand>
        <name>ATP</name>
        <dbReference type="ChEBI" id="CHEBI:30616"/>
    </ligand>
</feature>
<dbReference type="GO" id="GO:0004054">
    <property type="term" value="F:arginine kinase activity"/>
    <property type="evidence" value="ECO:0007669"/>
    <property type="project" value="UniProtKB-ARBA"/>
</dbReference>
<evidence type="ECO:0000313" key="12">
    <source>
        <dbReference type="WBParaSite" id="maker-uti_cns_0013708-snap-gene-0.2-mRNA-1"/>
    </source>
</evidence>
<dbReference type="Pfam" id="PF02807">
    <property type="entry name" value="ATP-gua_PtransN"/>
    <property type="match status" value="6"/>
</dbReference>
<dbReference type="PROSITE" id="PS51509">
    <property type="entry name" value="PHOSPHAGEN_KINASE_N"/>
    <property type="match status" value="6"/>
</dbReference>
<dbReference type="PROSITE" id="PS00112">
    <property type="entry name" value="PHOSPHAGEN_KINASE"/>
    <property type="match status" value="6"/>
</dbReference>
<dbReference type="InterPro" id="IPR022414">
    <property type="entry name" value="ATP-guanido_PTrfase_cat"/>
</dbReference>
<dbReference type="SUPFAM" id="SSF55931">
    <property type="entry name" value="Glutamine synthetase/guanido kinase"/>
    <property type="match status" value="6"/>
</dbReference>
<dbReference type="PROSITE" id="PS51510">
    <property type="entry name" value="PHOSPHAGEN_KINASE_C"/>
    <property type="match status" value="7"/>
</dbReference>
<dbReference type="CDD" id="cd07932">
    <property type="entry name" value="arginine_kinase_like"/>
    <property type="match status" value="6"/>
</dbReference>
<feature type="binding site" evidence="7">
    <location>
        <begin position="1029"/>
        <end position="1033"/>
    </location>
    <ligand>
        <name>ATP</name>
        <dbReference type="ChEBI" id="CHEBI:30616"/>
    </ligand>
</feature>
<dbReference type="Gene3D" id="1.10.135.10">
    <property type="entry name" value="ATP:guanido phosphotransferase, N-terminal domain"/>
    <property type="match status" value="6"/>
</dbReference>
<comment type="caution">
    <text evidence="7">Lacks conserved residue(s) required for the propagation of feature annotation.</text>
</comment>
<feature type="binding site" evidence="7">
    <location>
        <position position="2014"/>
    </location>
    <ligand>
        <name>ATP</name>
        <dbReference type="ChEBI" id="CHEBI:30616"/>
    </ligand>
</feature>
<keyword evidence="5 7" id="KW-0067">ATP-binding</keyword>
<feature type="domain" description="Phosphagen kinase C-terminal" evidence="10">
    <location>
        <begin position="868"/>
        <end position="1106"/>
    </location>
</feature>
<dbReference type="SUPFAM" id="SSF48034">
    <property type="entry name" value="Guanido kinase N-terminal domain"/>
    <property type="match status" value="6"/>
</dbReference>
<feature type="binding site" evidence="7">
    <location>
        <position position="978"/>
    </location>
    <ligand>
        <name>ATP</name>
        <dbReference type="ChEBI" id="CHEBI:30616"/>
    </ligand>
</feature>
<evidence type="ECO:0000256" key="5">
    <source>
        <dbReference type="ARBA" id="ARBA00022840"/>
    </source>
</evidence>
<feature type="domain" description="Phosphagen kinase C-terminal" evidence="10">
    <location>
        <begin position="508"/>
        <end position="746"/>
    </location>
</feature>
<feature type="binding site" evidence="7">
    <location>
        <position position="1654"/>
    </location>
    <ligand>
        <name>ATP</name>
        <dbReference type="ChEBI" id="CHEBI:30616"/>
    </ligand>
</feature>
<dbReference type="InterPro" id="IPR000749">
    <property type="entry name" value="ATP-guanido_PTrfase"/>
</dbReference>
<name>A0A1I8ILA6_9PLAT</name>
<evidence type="ECO:0000259" key="10">
    <source>
        <dbReference type="PROSITE" id="PS51510"/>
    </source>
</evidence>
<keyword evidence="2 7" id="KW-0808">Transferase</keyword>
<evidence type="ECO:0000256" key="8">
    <source>
        <dbReference type="RuleBase" id="RU000505"/>
    </source>
</evidence>
<feature type="binding site" evidence="7">
    <location>
        <position position="258"/>
    </location>
    <ligand>
        <name>ATP</name>
        <dbReference type="ChEBI" id="CHEBI:30616"/>
    </ligand>
</feature>
<dbReference type="WBParaSite" id="maker-uti_cns_0013708-snap-gene-0.2-mRNA-1">
    <property type="protein sequence ID" value="maker-uti_cns_0013708-snap-gene-0.2-mRNA-1"/>
    <property type="gene ID" value="maker-uti_cns_0013708-snap-gene-0.2"/>
</dbReference>
<feature type="domain" description="Phosphagen kinase N-terminal" evidence="9">
    <location>
        <begin position="37"/>
        <end position="120"/>
    </location>
</feature>
<dbReference type="FunFam" id="3.30.590.10:FF:000006">
    <property type="entry name" value="Arginine kinase 1"/>
    <property type="match status" value="6"/>
</dbReference>
<dbReference type="InterPro" id="IPR022415">
    <property type="entry name" value="ATP-guanido_PTrfase_AS"/>
</dbReference>
<dbReference type="GO" id="GO:0046314">
    <property type="term" value="P:phosphocreatine biosynthetic process"/>
    <property type="evidence" value="ECO:0007669"/>
    <property type="project" value="InterPro"/>
</dbReference>
<feature type="binding site" evidence="7">
    <location>
        <position position="934"/>
    </location>
    <ligand>
        <name>ATP</name>
        <dbReference type="ChEBI" id="CHEBI:30616"/>
    </ligand>
</feature>
<feature type="binding site" evidence="7">
    <location>
        <begin position="309"/>
        <end position="313"/>
    </location>
    <ligand>
        <name>ATP</name>
        <dbReference type="ChEBI" id="CHEBI:30616"/>
    </ligand>
</feature>
<feature type="domain" description="Phosphagen kinase C-terminal" evidence="10">
    <location>
        <begin position="1948"/>
        <end position="2186"/>
    </location>
</feature>
<feature type="domain" description="Phosphagen kinase N-terminal" evidence="9">
    <location>
        <begin position="1837"/>
        <end position="1920"/>
    </location>
</feature>
<keyword evidence="4 7" id="KW-0418">Kinase</keyword>
<dbReference type="PANTHER" id="PTHR11547">
    <property type="entry name" value="ARGININE OR CREATINE KINASE"/>
    <property type="match status" value="1"/>
</dbReference>
<evidence type="ECO:0000256" key="1">
    <source>
        <dbReference type="ARBA" id="ARBA00006798"/>
    </source>
</evidence>
<reference evidence="12" key="1">
    <citation type="submission" date="2016-11" db="UniProtKB">
        <authorList>
            <consortium name="WormBaseParasite"/>
        </authorList>
    </citation>
    <scope>IDENTIFICATION</scope>
</reference>
<feature type="binding site" evidence="7">
    <location>
        <begin position="1389"/>
        <end position="1393"/>
    </location>
    <ligand>
        <name>ATP</name>
        <dbReference type="ChEBI" id="CHEBI:30616"/>
    </ligand>
</feature>
<feature type="binding site" evidence="7">
    <location>
        <begin position="1779"/>
        <end position="1784"/>
    </location>
    <ligand>
        <name>ATP</name>
        <dbReference type="ChEBI" id="CHEBI:30616"/>
    </ligand>
</feature>
<feature type="binding site" evidence="7">
    <location>
        <begin position="699"/>
        <end position="704"/>
    </location>
    <ligand>
        <name>ATP</name>
        <dbReference type="ChEBI" id="CHEBI:30616"/>
    </ligand>
</feature>
<dbReference type="InterPro" id="IPR036802">
    <property type="entry name" value="ATP-guanido_PTrfase_N_sf"/>
</dbReference>
<evidence type="ECO:0000256" key="7">
    <source>
        <dbReference type="PROSITE-ProRule" id="PRU00843"/>
    </source>
</evidence>
<feature type="domain" description="Phosphagen kinase C-terminal" evidence="10">
    <location>
        <begin position="1588"/>
        <end position="1826"/>
    </location>
</feature>
<feature type="domain" description="Phosphagen kinase N-terminal" evidence="9">
    <location>
        <begin position="1477"/>
        <end position="1560"/>
    </location>
</feature>
<feature type="binding site" evidence="7">
    <location>
        <position position="1294"/>
    </location>
    <ligand>
        <name>ATP</name>
        <dbReference type="ChEBI" id="CHEBI:30616"/>
    </ligand>
</feature>
<feature type="binding site" evidence="7">
    <location>
        <begin position="1231"/>
        <end position="1235"/>
    </location>
    <ligand>
        <name>ATP</name>
        <dbReference type="ChEBI" id="CHEBI:30616"/>
    </ligand>
</feature>
<dbReference type="Pfam" id="PF00217">
    <property type="entry name" value="ATP-gua_Ptrans"/>
    <property type="match status" value="6"/>
</dbReference>
<feature type="binding site" evidence="7">
    <location>
        <begin position="2109"/>
        <end position="2113"/>
    </location>
    <ligand>
        <name>ATP</name>
        <dbReference type="ChEBI" id="CHEBI:30616"/>
    </ligand>
</feature>
<feature type="domain" description="Phosphagen kinase C-terminal" evidence="10">
    <location>
        <begin position="148"/>
        <end position="386"/>
    </location>
</feature>
<dbReference type="Gene3D" id="3.30.590.10">
    <property type="entry name" value="Glutamine synthetase/guanido kinase, catalytic domain"/>
    <property type="match status" value="6"/>
</dbReference>
<feature type="binding site" evidence="7">
    <location>
        <begin position="511"/>
        <end position="515"/>
    </location>
    <ligand>
        <name>ATP</name>
        <dbReference type="ChEBI" id="CHEBI:30616"/>
    </ligand>
</feature>
<feature type="binding site" evidence="7">
    <location>
        <begin position="2139"/>
        <end position="2144"/>
    </location>
    <ligand>
        <name>ATP</name>
        <dbReference type="ChEBI" id="CHEBI:30616"/>
    </ligand>
</feature>
<feature type="binding site" evidence="7">
    <location>
        <position position="618"/>
    </location>
    <ligand>
        <name>ATP</name>
        <dbReference type="ChEBI" id="CHEBI:30616"/>
    </ligand>
</feature>
<feature type="binding site" evidence="7">
    <location>
        <begin position="669"/>
        <end position="673"/>
    </location>
    <ligand>
        <name>ATP</name>
        <dbReference type="ChEBI" id="CHEBI:30616"/>
    </ligand>
</feature>
<feature type="binding site" evidence="7">
    <location>
        <position position="2058"/>
    </location>
    <ligand>
        <name>ATP</name>
        <dbReference type="ChEBI" id="CHEBI:30616"/>
    </ligand>
</feature>
<evidence type="ECO:0000256" key="2">
    <source>
        <dbReference type="ARBA" id="ARBA00022679"/>
    </source>
</evidence>
<comment type="similarity">
    <text evidence="1 6 8">Belongs to the ATP:guanido phosphotransferase family.</text>
</comment>
<dbReference type="PANTHER" id="PTHR11547:SF38">
    <property type="entry name" value="ARGININE KINASE 1-RELATED"/>
    <property type="match status" value="1"/>
</dbReference>
<feature type="domain" description="Phosphagen kinase N-terminal" evidence="9">
    <location>
        <begin position="757"/>
        <end position="840"/>
    </location>
</feature>
<dbReference type="Proteomes" id="UP000095280">
    <property type="component" value="Unplaced"/>
</dbReference>
<feature type="binding site" evidence="7">
    <location>
        <position position="214"/>
    </location>
    <ligand>
        <name>ATP</name>
        <dbReference type="ChEBI" id="CHEBI:30616"/>
    </ligand>
</feature>